<comment type="caution">
    <text evidence="3">The sequence shown here is derived from an EMBL/GenBank/DDBJ whole genome shotgun (WGS) entry which is preliminary data.</text>
</comment>
<dbReference type="Proteomes" id="UP000557872">
    <property type="component" value="Unassembled WGS sequence"/>
</dbReference>
<evidence type="ECO:0000256" key="1">
    <source>
        <dbReference type="SAM" id="MobiDB-lite"/>
    </source>
</evidence>
<proteinExistence type="predicted"/>
<dbReference type="EMBL" id="JACBAZ010000037">
    <property type="protein sequence ID" value="NWK57780.1"/>
    <property type="molecule type" value="Genomic_DNA"/>
</dbReference>
<name>A0A851GSM0_9BACT</name>
<evidence type="ECO:0000313" key="4">
    <source>
        <dbReference type="Proteomes" id="UP000557872"/>
    </source>
</evidence>
<organism evidence="3 4">
    <name type="scientific">Oceaniferula marina</name>
    <dbReference type="NCBI Taxonomy" id="2748318"/>
    <lineage>
        <taxon>Bacteria</taxon>
        <taxon>Pseudomonadati</taxon>
        <taxon>Verrucomicrobiota</taxon>
        <taxon>Verrucomicrobiia</taxon>
        <taxon>Verrucomicrobiales</taxon>
        <taxon>Verrucomicrobiaceae</taxon>
        <taxon>Oceaniferula</taxon>
    </lineage>
</organism>
<dbReference type="RefSeq" id="WP_178935256.1">
    <property type="nucleotide sequence ID" value="NZ_JACBAZ010000037.1"/>
</dbReference>
<feature type="compositionally biased region" description="Basic residues" evidence="1">
    <location>
        <begin position="138"/>
        <end position="149"/>
    </location>
</feature>
<keyword evidence="2" id="KW-0732">Signal</keyword>
<feature type="signal peptide" evidence="2">
    <location>
        <begin position="1"/>
        <end position="21"/>
    </location>
</feature>
<accession>A0A851GSM0</accession>
<protein>
    <submittedName>
        <fullName evidence="3">Uncharacterized protein</fullName>
    </submittedName>
</protein>
<gene>
    <name evidence="3" type="ORF">HW115_19330</name>
</gene>
<evidence type="ECO:0000256" key="2">
    <source>
        <dbReference type="SAM" id="SignalP"/>
    </source>
</evidence>
<evidence type="ECO:0000313" key="3">
    <source>
        <dbReference type="EMBL" id="NWK57780.1"/>
    </source>
</evidence>
<sequence length="157" mass="17593">MNKSSFSIICFLWALLSPAIANPIQTLVVKIPGGHRSGIGIKFLDQAKGKPMMGGVEYPARKNGWDKIVLQKLPNNILKVMEREENSLTLNFKTSFRLLKSTDLLSIPDRTSVIIGYISIDGKEQPIRLILESDRKDKQKHPKKNRANKSQHPTASS</sequence>
<reference evidence="3 4" key="1">
    <citation type="submission" date="2020-07" db="EMBL/GenBank/DDBJ databases">
        <title>Roseicoccus Jingziensis gen. nov., sp. nov., isolated from coastal seawater.</title>
        <authorList>
            <person name="Feng X."/>
        </authorList>
    </citation>
    <scope>NUCLEOTIDE SEQUENCE [LARGE SCALE GENOMIC DNA]</scope>
    <source>
        <strain evidence="3 4">N1E253</strain>
    </source>
</reference>
<keyword evidence="4" id="KW-1185">Reference proteome</keyword>
<feature type="chain" id="PRO_5032560918" evidence="2">
    <location>
        <begin position="22"/>
        <end position="157"/>
    </location>
</feature>
<dbReference type="AlphaFoldDB" id="A0A851GSM0"/>
<feature type="region of interest" description="Disordered" evidence="1">
    <location>
        <begin position="133"/>
        <end position="157"/>
    </location>
</feature>